<organism evidence="3 4">
    <name type="scientific">Eragrostis curvula</name>
    <name type="common">weeping love grass</name>
    <dbReference type="NCBI Taxonomy" id="38414"/>
    <lineage>
        <taxon>Eukaryota</taxon>
        <taxon>Viridiplantae</taxon>
        <taxon>Streptophyta</taxon>
        <taxon>Embryophyta</taxon>
        <taxon>Tracheophyta</taxon>
        <taxon>Spermatophyta</taxon>
        <taxon>Magnoliopsida</taxon>
        <taxon>Liliopsida</taxon>
        <taxon>Poales</taxon>
        <taxon>Poaceae</taxon>
        <taxon>PACMAD clade</taxon>
        <taxon>Chloridoideae</taxon>
        <taxon>Eragrostideae</taxon>
        <taxon>Eragrostidinae</taxon>
        <taxon>Eragrostis</taxon>
    </lineage>
</organism>
<dbReference type="SUPFAM" id="SSF49764">
    <property type="entry name" value="HSP20-like chaperones"/>
    <property type="match status" value="1"/>
</dbReference>
<reference evidence="3 4" key="1">
    <citation type="journal article" date="2019" name="Sci. Rep.">
        <title>A high-quality genome of Eragrostis curvula grass provides insights into Poaceae evolution and supports new strategies to enhance forage quality.</title>
        <authorList>
            <person name="Carballo J."/>
            <person name="Santos B.A.C.M."/>
            <person name="Zappacosta D."/>
            <person name="Garbus I."/>
            <person name="Selva J.P."/>
            <person name="Gallo C.A."/>
            <person name="Diaz A."/>
            <person name="Albertini E."/>
            <person name="Caccamo M."/>
            <person name="Echenique V."/>
        </authorList>
    </citation>
    <scope>NUCLEOTIDE SEQUENCE [LARGE SCALE GENOMIC DNA]</scope>
    <source>
        <strain evidence="4">cv. Victoria</strain>
        <tissue evidence="3">Leaf</tissue>
    </source>
</reference>
<feature type="non-terminal residue" evidence="3">
    <location>
        <position position="389"/>
    </location>
</feature>
<feature type="region of interest" description="Disordered" evidence="1">
    <location>
        <begin position="1"/>
        <end position="33"/>
    </location>
</feature>
<dbReference type="Proteomes" id="UP000324897">
    <property type="component" value="Chromosome 7"/>
</dbReference>
<dbReference type="AlphaFoldDB" id="A0A5J9U7K1"/>
<name>A0A5J9U7K1_9POAL</name>
<dbReference type="PANTHER" id="PTHR34591">
    <property type="entry name" value="OS03G0653100 PROTEIN-RELATED"/>
    <property type="match status" value="1"/>
</dbReference>
<evidence type="ECO:0000313" key="3">
    <source>
        <dbReference type="EMBL" id="TVU19130.1"/>
    </source>
</evidence>
<feature type="non-terminal residue" evidence="3">
    <location>
        <position position="1"/>
    </location>
</feature>
<comment type="caution">
    <text evidence="3">The sequence shown here is derived from an EMBL/GenBank/DDBJ whole genome shotgun (WGS) entry which is preliminary data.</text>
</comment>
<dbReference type="Pfam" id="PF00011">
    <property type="entry name" value="HSP20"/>
    <property type="match status" value="1"/>
</dbReference>
<protein>
    <recommendedName>
        <fullName evidence="2">SHSP domain-containing protein</fullName>
    </recommendedName>
</protein>
<dbReference type="PANTHER" id="PTHR34591:SF58">
    <property type="entry name" value="F-BOX DOMAIN-CONTAINING PROTEIN"/>
    <property type="match status" value="1"/>
</dbReference>
<dbReference type="CDD" id="cd00298">
    <property type="entry name" value="ACD_sHsps_p23-like"/>
    <property type="match status" value="1"/>
</dbReference>
<evidence type="ECO:0000259" key="2">
    <source>
        <dbReference type="Pfam" id="PF00011"/>
    </source>
</evidence>
<dbReference type="Gramene" id="TVU19130">
    <property type="protein sequence ID" value="TVU19130"/>
    <property type="gene ID" value="EJB05_35264"/>
</dbReference>
<evidence type="ECO:0000313" key="4">
    <source>
        <dbReference type="Proteomes" id="UP000324897"/>
    </source>
</evidence>
<accession>A0A5J9U7K1</accession>
<dbReference type="InterPro" id="IPR008978">
    <property type="entry name" value="HSP20-like_chaperone"/>
</dbReference>
<keyword evidence="4" id="KW-1185">Reference proteome</keyword>
<feature type="domain" description="SHSP" evidence="2">
    <location>
        <begin position="296"/>
        <end position="383"/>
    </location>
</feature>
<dbReference type="EMBL" id="RWGY01000029">
    <property type="protein sequence ID" value="TVU19130.1"/>
    <property type="molecule type" value="Genomic_DNA"/>
</dbReference>
<dbReference type="Gene3D" id="2.60.40.790">
    <property type="match status" value="1"/>
</dbReference>
<feature type="compositionally biased region" description="Low complexity" evidence="1">
    <location>
        <begin position="9"/>
        <end position="19"/>
    </location>
</feature>
<gene>
    <name evidence="3" type="ORF">EJB05_35264</name>
</gene>
<evidence type="ECO:0000256" key="1">
    <source>
        <dbReference type="SAM" id="MobiDB-lite"/>
    </source>
</evidence>
<sequence length="389" mass="43852">MARRRRQRALAAAGPPAARAGRHLHQPAAGGGSVFDPSVSPHYQVLFVHDPCDLEGSTEWPPSTCTMWVYSSGTGRWEETPFVREGGPAGTVVEEPSARAVEITISEYKYQVIKLPADVNASVYHNLHLVKSKNGPGCQLRVWFLNDFNEWVLKYDINLQSVLAHFTEKDYPVDKPWILHYGKYNNTKAAAEGISDWDSDNDNVIQIEGGTEEKCNLSQFMCIFGFHPYKEVDFLYLPNNERVVVCHLDSLKIQDLGPLHLPYRFEAIDKTFVYTPCWTGHSPTCRPSPHHARWEIKEDDKTARLTFFNMPEAAEADDFQVAIEDDVLIIRTKPKPPAERQGEPDADGGVSFDVRLLVPKGYDRENVRADLQLRALVVTVPRLILPSPS</sequence>
<dbReference type="InterPro" id="IPR002068">
    <property type="entry name" value="A-crystallin/Hsp20_dom"/>
</dbReference>
<proteinExistence type="predicted"/>